<dbReference type="Gene3D" id="3.10.20.30">
    <property type="match status" value="1"/>
</dbReference>
<organism evidence="1 2">
    <name type="scientific">Natronorubrum tibetense GA33</name>
    <dbReference type="NCBI Taxonomy" id="1114856"/>
    <lineage>
        <taxon>Archaea</taxon>
        <taxon>Methanobacteriati</taxon>
        <taxon>Methanobacteriota</taxon>
        <taxon>Stenosarchaea group</taxon>
        <taxon>Halobacteria</taxon>
        <taxon>Halobacteriales</taxon>
        <taxon>Natrialbaceae</taxon>
        <taxon>Natronorubrum</taxon>
    </lineage>
</organism>
<dbReference type="InterPro" id="IPR016155">
    <property type="entry name" value="Mopterin_synth/thiamin_S_b"/>
</dbReference>
<dbReference type="STRING" id="1114856.GCA_000383975_01149"/>
<dbReference type="InterPro" id="IPR054834">
    <property type="entry name" value="SAMP1_3"/>
</dbReference>
<gene>
    <name evidence="1" type="ORF">C496_05682</name>
</gene>
<dbReference type="InterPro" id="IPR052045">
    <property type="entry name" value="Sulfur_Carrier/Prot_Modifier"/>
</dbReference>
<evidence type="ECO:0000313" key="2">
    <source>
        <dbReference type="Proteomes" id="UP000011599"/>
    </source>
</evidence>
<reference evidence="1 2" key="1">
    <citation type="journal article" date="2014" name="PLoS Genet.">
        <title>Phylogenetically driven sequencing of extremely halophilic archaea reveals strategies for static and dynamic osmo-response.</title>
        <authorList>
            <person name="Becker E.A."/>
            <person name="Seitzer P.M."/>
            <person name="Tritt A."/>
            <person name="Larsen D."/>
            <person name="Krusor M."/>
            <person name="Yao A.I."/>
            <person name="Wu D."/>
            <person name="Madern D."/>
            <person name="Eisen J.A."/>
            <person name="Darling A.E."/>
            <person name="Facciotti M.T."/>
        </authorList>
    </citation>
    <scope>NUCLEOTIDE SEQUENCE [LARGE SCALE GENOMIC DNA]</scope>
    <source>
        <strain evidence="1 2">GA33</strain>
    </source>
</reference>
<dbReference type="AlphaFoldDB" id="L9W0G9"/>
<name>L9W0G9_9EURY</name>
<dbReference type="RefSeq" id="WP_006088958.1">
    <property type="nucleotide sequence ID" value="NZ_AOHW01000022.1"/>
</dbReference>
<dbReference type="PANTHER" id="PTHR38031">
    <property type="entry name" value="SULFUR CARRIER PROTEIN SLR0821-RELATED"/>
    <property type="match status" value="1"/>
</dbReference>
<dbReference type="InterPro" id="IPR003749">
    <property type="entry name" value="ThiS/MoaD-like"/>
</dbReference>
<dbReference type="NCBIfam" id="NF041918">
    <property type="entry name" value="SAMP1"/>
    <property type="match status" value="1"/>
</dbReference>
<dbReference type="EMBL" id="AOHW01000022">
    <property type="protein sequence ID" value="ELY42801.1"/>
    <property type="molecule type" value="Genomic_DNA"/>
</dbReference>
<proteinExistence type="predicted"/>
<dbReference type="PATRIC" id="fig|1114856.3.peg.1185"/>
<dbReference type="SUPFAM" id="SSF54285">
    <property type="entry name" value="MoaD/ThiS"/>
    <property type="match status" value="1"/>
</dbReference>
<evidence type="ECO:0000313" key="1">
    <source>
        <dbReference type="EMBL" id="ELY42801.1"/>
    </source>
</evidence>
<dbReference type="Proteomes" id="UP000011599">
    <property type="component" value="Unassembled WGS sequence"/>
</dbReference>
<sequence>MEITVYGPLRSATGEKTVSLEFDGDTVVDAIDEFANAYPRAVQYLYDDGTELRPSVRVSVDGERARLEEPVSDDASLALVPAVQGGSQK</sequence>
<dbReference type="eggNOG" id="arCOG00536">
    <property type="taxonomic scope" value="Archaea"/>
</dbReference>
<dbReference type="CDD" id="cd17040">
    <property type="entry name" value="Ubl_MoaD_like"/>
    <property type="match status" value="1"/>
</dbReference>
<protein>
    <submittedName>
        <fullName evidence="1">Sulfur carrier protein ThiS</fullName>
    </submittedName>
</protein>
<comment type="caution">
    <text evidence="1">The sequence shown here is derived from an EMBL/GenBank/DDBJ whole genome shotgun (WGS) entry which is preliminary data.</text>
</comment>
<accession>L9W0G9</accession>
<dbReference type="InterPro" id="IPR012675">
    <property type="entry name" value="Beta-grasp_dom_sf"/>
</dbReference>
<keyword evidence="2" id="KW-1185">Reference proteome</keyword>
<dbReference type="OrthoDB" id="184665at2157"/>
<dbReference type="Pfam" id="PF02597">
    <property type="entry name" value="ThiS"/>
    <property type="match status" value="1"/>
</dbReference>
<dbReference type="PANTHER" id="PTHR38031:SF1">
    <property type="entry name" value="SULFUR CARRIER PROTEIN CYSO"/>
    <property type="match status" value="1"/>
</dbReference>